<feature type="transmembrane region" description="Helical" evidence="6">
    <location>
        <begin position="82"/>
        <end position="99"/>
    </location>
</feature>
<dbReference type="Pfam" id="PF01810">
    <property type="entry name" value="LysE"/>
    <property type="match status" value="1"/>
</dbReference>
<proteinExistence type="predicted"/>
<reference evidence="7 8" key="1">
    <citation type="submission" date="2016-07" db="EMBL/GenBank/DDBJ databases">
        <title>Draft genome sequence of Prauserella sp. YIM 121212, isolated from alkaline soil.</title>
        <authorList>
            <person name="Ruckert C."/>
            <person name="Albersmeier A."/>
            <person name="Jiang C.-L."/>
            <person name="Jiang Y."/>
            <person name="Kalinowski J."/>
            <person name="Schneider O."/>
            <person name="Winkler A."/>
            <person name="Zotchev S.B."/>
        </authorList>
    </citation>
    <scope>NUCLEOTIDE SEQUENCE [LARGE SCALE GENOMIC DNA]</scope>
    <source>
        <strain evidence="7 8">YIM 121212</strain>
    </source>
</reference>
<comment type="caution">
    <text evidence="7">The sequence shown here is derived from an EMBL/GenBank/DDBJ whole genome shotgun (WGS) entry which is preliminary data.</text>
</comment>
<dbReference type="EMBL" id="MASU01000005">
    <property type="protein sequence ID" value="PXY35407.1"/>
    <property type="molecule type" value="Genomic_DNA"/>
</dbReference>
<dbReference type="GO" id="GO:0015171">
    <property type="term" value="F:amino acid transmembrane transporter activity"/>
    <property type="evidence" value="ECO:0007669"/>
    <property type="project" value="TreeGrafter"/>
</dbReference>
<keyword evidence="5 6" id="KW-0472">Membrane</keyword>
<keyword evidence="4 6" id="KW-1133">Transmembrane helix</keyword>
<evidence type="ECO:0008006" key="9">
    <source>
        <dbReference type="Google" id="ProtNLM"/>
    </source>
</evidence>
<dbReference type="GO" id="GO:0005886">
    <property type="term" value="C:plasma membrane"/>
    <property type="evidence" value="ECO:0007669"/>
    <property type="project" value="UniProtKB-SubCell"/>
</dbReference>
<dbReference type="GO" id="GO:0033228">
    <property type="term" value="P:cysteine export across plasma membrane"/>
    <property type="evidence" value="ECO:0007669"/>
    <property type="project" value="TreeGrafter"/>
</dbReference>
<organism evidence="7 8">
    <name type="scientific">Prauserella flavalba</name>
    <dbReference type="NCBI Taxonomy" id="1477506"/>
    <lineage>
        <taxon>Bacteria</taxon>
        <taxon>Bacillati</taxon>
        <taxon>Actinomycetota</taxon>
        <taxon>Actinomycetes</taxon>
        <taxon>Pseudonocardiales</taxon>
        <taxon>Pseudonocardiaceae</taxon>
        <taxon>Prauserella</taxon>
    </lineage>
</organism>
<gene>
    <name evidence="7" type="ORF">BA062_07645</name>
</gene>
<feature type="transmembrane region" description="Helical" evidence="6">
    <location>
        <begin position="157"/>
        <end position="177"/>
    </location>
</feature>
<keyword evidence="8" id="KW-1185">Reference proteome</keyword>
<feature type="transmembrane region" description="Helical" evidence="6">
    <location>
        <begin position="189"/>
        <end position="207"/>
    </location>
</feature>
<dbReference type="AlphaFoldDB" id="A0A318LSM8"/>
<evidence type="ECO:0000256" key="5">
    <source>
        <dbReference type="ARBA" id="ARBA00023136"/>
    </source>
</evidence>
<evidence type="ECO:0000313" key="7">
    <source>
        <dbReference type="EMBL" id="PXY35407.1"/>
    </source>
</evidence>
<keyword evidence="3 6" id="KW-0812">Transmembrane</keyword>
<feature type="transmembrane region" description="Helical" evidence="6">
    <location>
        <begin position="51"/>
        <end position="75"/>
    </location>
</feature>
<name>A0A318LSM8_9PSEU</name>
<evidence type="ECO:0000256" key="1">
    <source>
        <dbReference type="ARBA" id="ARBA00004651"/>
    </source>
</evidence>
<evidence type="ECO:0000313" key="8">
    <source>
        <dbReference type="Proteomes" id="UP000247892"/>
    </source>
</evidence>
<evidence type="ECO:0000256" key="2">
    <source>
        <dbReference type="ARBA" id="ARBA00022475"/>
    </source>
</evidence>
<comment type="subcellular location">
    <subcellularLocation>
        <location evidence="1">Cell membrane</location>
        <topology evidence="1">Multi-pass membrane protein</topology>
    </subcellularLocation>
</comment>
<dbReference type="OrthoDB" id="9812084at2"/>
<dbReference type="PANTHER" id="PTHR30086:SF20">
    <property type="entry name" value="ARGININE EXPORTER PROTEIN ARGO-RELATED"/>
    <property type="match status" value="1"/>
</dbReference>
<evidence type="ECO:0000256" key="3">
    <source>
        <dbReference type="ARBA" id="ARBA00022692"/>
    </source>
</evidence>
<dbReference type="PANTHER" id="PTHR30086">
    <property type="entry name" value="ARGININE EXPORTER PROTEIN ARGO"/>
    <property type="match status" value="1"/>
</dbReference>
<protein>
    <recommendedName>
        <fullName evidence="9">Threonine/homoserine/homoserine lactone efflux protein</fullName>
    </recommendedName>
</protein>
<evidence type="ECO:0000256" key="4">
    <source>
        <dbReference type="ARBA" id="ARBA00022989"/>
    </source>
</evidence>
<sequence>MRDLLGEATGAGPYLSLAAAALVVMGSPGPATVGATATATAFGLRRSVPYLLGSIAGTTAALVVVAAGVASVLLAQPRLGPVLLGLSVGYLAWLAYKIATAPPPAVAGPEEGDPPTWLHGLVLGVANPKAYAALGTVFTTHRLGLPTPVLESVVKTLVLTALIVLIHLGWAVAGASLGTVLRRPRVARVVNVALAVALLASTAPLVAELLS</sequence>
<dbReference type="Proteomes" id="UP000247892">
    <property type="component" value="Unassembled WGS sequence"/>
</dbReference>
<accession>A0A318LSM8</accession>
<keyword evidence="2" id="KW-1003">Cell membrane</keyword>
<dbReference type="RefSeq" id="WP_110335402.1">
    <property type="nucleotide sequence ID" value="NZ_JBHVKT010000079.1"/>
</dbReference>
<dbReference type="InterPro" id="IPR001123">
    <property type="entry name" value="LeuE-type"/>
</dbReference>
<evidence type="ECO:0000256" key="6">
    <source>
        <dbReference type="SAM" id="Phobius"/>
    </source>
</evidence>